<dbReference type="Pfam" id="PF03364">
    <property type="entry name" value="Polyketide_cyc"/>
    <property type="match status" value="1"/>
</dbReference>
<feature type="chain" id="PRO_5032923073" description="Coenzyme Q-binding protein COQ10 START domain-containing protein" evidence="1">
    <location>
        <begin position="24"/>
        <end position="200"/>
    </location>
</feature>
<dbReference type="InterPro" id="IPR023393">
    <property type="entry name" value="START-like_dom_sf"/>
</dbReference>
<evidence type="ECO:0000313" key="4">
    <source>
        <dbReference type="Proteomes" id="UP000580839"/>
    </source>
</evidence>
<reference evidence="3 4" key="1">
    <citation type="submission" date="2020-04" db="EMBL/GenBank/DDBJ databases">
        <title>Metagenomic profiling of ammonia- and methane-oxidizing microorganisms in a Dutch drinking water treatment plant.</title>
        <authorList>
            <person name="Poghosyan L."/>
            <person name="Leucker S."/>
        </authorList>
    </citation>
    <scope>NUCLEOTIDE SEQUENCE [LARGE SCALE GENOMIC DNA]</scope>
    <source>
        <strain evidence="3">S-RSF-IL-03</strain>
    </source>
</reference>
<dbReference type="PANTHER" id="PTHR34060">
    <property type="entry name" value="POLYKETIDE CYCLASE / DEHYDRASE AND LIPID TRANSPORT PROTEIN"/>
    <property type="match status" value="1"/>
</dbReference>
<dbReference type="InterPro" id="IPR005031">
    <property type="entry name" value="COQ10_START"/>
</dbReference>
<feature type="domain" description="Coenzyme Q-binding protein COQ10 START" evidence="2">
    <location>
        <begin position="58"/>
        <end position="183"/>
    </location>
</feature>
<dbReference type="PANTHER" id="PTHR34060:SF1">
    <property type="entry name" value="POLYKETIDE CYCLASE _ DEHYDRASE AND LIPID TRANSPORT PROTEIN"/>
    <property type="match status" value="1"/>
</dbReference>
<feature type="signal peptide" evidence="1">
    <location>
        <begin position="1"/>
        <end position="23"/>
    </location>
</feature>
<protein>
    <recommendedName>
        <fullName evidence="2">Coenzyme Q-binding protein COQ10 START domain-containing protein</fullName>
    </recommendedName>
</protein>
<dbReference type="Proteomes" id="UP000580839">
    <property type="component" value="Unassembled WGS sequence"/>
</dbReference>
<organism evidence="3 4">
    <name type="scientific">Eiseniibacteriota bacterium</name>
    <dbReference type="NCBI Taxonomy" id="2212470"/>
    <lineage>
        <taxon>Bacteria</taxon>
        <taxon>Candidatus Eiseniibacteriota</taxon>
    </lineage>
</organism>
<proteinExistence type="predicted"/>
<evidence type="ECO:0000256" key="1">
    <source>
        <dbReference type="SAM" id="SignalP"/>
    </source>
</evidence>
<dbReference type="Gene3D" id="3.30.530.20">
    <property type="match status" value="1"/>
</dbReference>
<dbReference type="SUPFAM" id="SSF55961">
    <property type="entry name" value="Bet v1-like"/>
    <property type="match status" value="1"/>
</dbReference>
<dbReference type="EMBL" id="JABFRW010000025">
    <property type="protein sequence ID" value="NOT33008.1"/>
    <property type="molecule type" value="Genomic_DNA"/>
</dbReference>
<accession>A0A849SBF6</accession>
<gene>
    <name evidence="3" type="ORF">HOP12_02440</name>
</gene>
<evidence type="ECO:0000259" key="2">
    <source>
        <dbReference type="Pfam" id="PF03364"/>
    </source>
</evidence>
<name>A0A849SBF6_UNCEI</name>
<keyword evidence="1" id="KW-0732">Signal</keyword>
<evidence type="ECO:0000313" key="3">
    <source>
        <dbReference type="EMBL" id="NOT33008.1"/>
    </source>
</evidence>
<dbReference type="AlphaFoldDB" id="A0A849SBF6"/>
<comment type="caution">
    <text evidence="3">The sequence shown here is derived from an EMBL/GenBank/DDBJ whole genome shotgun (WGS) entry which is preliminary data.</text>
</comment>
<sequence>MIRTTLDLMLPAMISLAAIVALATPTAGADDLATVERATASVHRGPNGLEVQGRVRVTASQAIAWAVLTDYDSIDRFVSSMRESRIVGWRDGDVLVEQLAEGRLLLFKRLMRTTLKVHEEPPARIVFEDVLRKDFEHYRGEWRIDDHGAEVEIIYLVQARPNRSIPEFIAHGMFQRTVRQLLSEVAREVASRAALAARQP</sequence>